<evidence type="ECO:0000259" key="3">
    <source>
        <dbReference type="Pfam" id="PF18896"/>
    </source>
</evidence>
<evidence type="ECO:0000313" key="5">
    <source>
        <dbReference type="Proteomes" id="UP000604475"/>
    </source>
</evidence>
<feature type="chain" id="PRO_5037841371" evidence="1">
    <location>
        <begin position="41"/>
        <end position="249"/>
    </location>
</feature>
<sequence length="249" mass="25584">MGRHRKHSVSRRRGSAFVAASVITASAGAAALAGAAPASAASSNVVSDAAIASYANNAGLSGCRGLGTATWVAIALAESAGNRNAHATVGEDSRGLWQINMRAHSSWVGSRNLYDPATNAWAAAQVCKSSGPNAWTTYTKGSYRQYMARGNAAAAAAGSTAVTTASNAVAKSVPVSNSTAWYLSRAAYHGVYLDGTRKLQQKLADLGYTIAVDGYFGPQTDSVVRAYQSTHGLLVDGVVGPKTHDSLFG</sequence>
<dbReference type="InterPro" id="IPR023346">
    <property type="entry name" value="Lysozyme-like_dom_sf"/>
</dbReference>
<feature type="domain" description="Transglycosylase SLT" evidence="3">
    <location>
        <begin position="58"/>
        <end position="137"/>
    </location>
</feature>
<evidence type="ECO:0000313" key="4">
    <source>
        <dbReference type="EMBL" id="MBL7629434.1"/>
    </source>
</evidence>
<dbReference type="AlphaFoldDB" id="A0A937RIG2"/>
<dbReference type="InterPro" id="IPR006311">
    <property type="entry name" value="TAT_signal"/>
</dbReference>
<reference evidence="4" key="1">
    <citation type="submission" date="2020-12" db="EMBL/GenBank/DDBJ databases">
        <title>Genomic characterization of non-nitrogen-fixing Frankia strains.</title>
        <authorList>
            <person name="Carlos-Shanley C."/>
            <person name="Guerra T."/>
            <person name="Hahn D."/>
        </authorList>
    </citation>
    <scope>NUCLEOTIDE SEQUENCE</scope>
    <source>
        <strain evidence="4">CN6</strain>
    </source>
</reference>
<accession>A0A937RIG2</accession>
<dbReference type="InterPro" id="IPR043992">
    <property type="entry name" value="SLT_3"/>
</dbReference>
<organism evidence="4 5">
    <name type="scientific">Frankia nepalensis</name>
    <dbReference type="NCBI Taxonomy" id="1836974"/>
    <lineage>
        <taxon>Bacteria</taxon>
        <taxon>Bacillati</taxon>
        <taxon>Actinomycetota</taxon>
        <taxon>Actinomycetes</taxon>
        <taxon>Frankiales</taxon>
        <taxon>Frankiaceae</taxon>
        <taxon>Frankia</taxon>
    </lineage>
</organism>
<keyword evidence="1" id="KW-0732">Signal</keyword>
<dbReference type="Gene3D" id="1.10.530.10">
    <property type="match status" value="1"/>
</dbReference>
<dbReference type="InterPro" id="IPR036365">
    <property type="entry name" value="PGBD-like_sf"/>
</dbReference>
<dbReference type="Gene3D" id="1.10.101.10">
    <property type="entry name" value="PGBD-like superfamily/PGBD"/>
    <property type="match status" value="1"/>
</dbReference>
<gene>
    <name evidence="4" type="ORF">I7412_20140</name>
</gene>
<protein>
    <submittedName>
        <fullName evidence="4">Peptidoglycan-binding protein</fullName>
    </submittedName>
</protein>
<evidence type="ECO:0000259" key="2">
    <source>
        <dbReference type="Pfam" id="PF01471"/>
    </source>
</evidence>
<dbReference type="SUPFAM" id="SSF47090">
    <property type="entry name" value="PGBD-like"/>
    <property type="match status" value="1"/>
</dbReference>
<evidence type="ECO:0000256" key="1">
    <source>
        <dbReference type="SAM" id="SignalP"/>
    </source>
</evidence>
<dbReference type="EMBL" id="JAEACQ010000229">
    <property type="protein sequence ID" value="MBL7629434.1"/>
    <property type="molecule type" value="Genomic_DNA"/>
</dbReference>
<comment type="caution">
    <text evidence="4">The sequence shown here is derived from an EMBL/GenBank/DDBJ whole genome shotgun (WGS) entry which is preliminary data.</text>
</comment>
<dbReference type="Pfam" id="PF01471">
    <property type="entry name" value="PG_binding_1"/>
    <property type="match status" value="1"/>
</dbReference>
<dbReference type="SUPFAM" id="SSF53955">
    <property type="entry name" value="Lysozyme-like"/>
    <property type="match status" value="1"/>
</dbReference>
<dbReference type="InterPro" id="IPR002477">
    <property type="entry name" value="Peptidoglycan-bd-like"/>
</dbReference>
<keyword evidence="5" id="KW-1185">Reference proteome</keyword>
<feature type="domain" description="Peptidoglycan binding-like" evidence="2">
    <location>
        <begin position="196"/>
        <end position="247"/>
    </location>
</feature>
<dbReference type="Proteomes" id="UP000604475">
    <property type="component" value="Unassembled WGS sequence"/>
</dbReference>
<name>A0A937RIG2_9ACTN</name>
<dbReference type="Pfam" id="PF18896">
    <property type="entry name" value="SLT_3"/>
    <property type="match status" value="1"/>
</dbReference>
<feature type="signal peptide" evidence="1">
    <location>
        <begin position="1"/>
        <end position="40"/>
    </location>
</feature>
<dbReference type="RefSeq" id="WP_203000877.1">
    <property type="nucleotide sequence ID" value="NZ_JADWYU010000111.1"/>
</dbReference>
<dbReference type="PROSITE" id="PS51318">
    <property type="entry name" value="TAT"/>
    <property type="match status" value="1"/>
</dbReference>
<dbReference type="InterPro" id="IPR036366">
    <property type="entry name" value="PGBDSf"/>
</dbReference>
<proteinExistence type="predicted"/>